<organism evidence="1 2">
    <name type="scientific">Rangifer tarandus platyrhynchus</name>
    <name type="common">Svalbard reindeer</name>
    <dbReference type="NCBI Taxonomy" id="3082113"/>
    <lineage>
        <taxon>Eukaryota</taxon>
        <taxon>Metazoa</taxon>
        <taxon>Chordata</taxon>
        <taxon>Craniata</taxon>
        <taxon>Vertebrata</taxon>
        <taxon>Euteleostomi</taxon>
        <taxon>Mammalia</taxon>
        <taxon>Eutheria</taxon>
        <taxon>Laurasiatheria</taxon>
        <taxon>Artiodactyla</taxon>
        <taxon>Ruminantia</taxon>
        <taxon>Pecora</taxon>
        <taxon>Cervidae</taxon>
        <taxon>Odocoileinae</taxon>
        <taxon>Rangifer</taxon>
    </lineage>
</organism>
<evidence type="ECO:0000313" key="1">
    <source>
        <dbReference type="EMBL" id="CAN0482833.1"/>
    </source>
</evidence>
<dbReference type="EMBL" id="OX596116">
    <property type="protein sequence ID" value="CAN0482833.1"/>
    <property type="molecule type" value="Genomic_DNA"/>
</dbReference>
<evidence type="ECO:0000313" key="2">
    <source>
        <dbReference type="Proteomes" id="UP001162501"/>
    </source>
</evidence>
<name>A0AC59ZQB3_RANTA</name>
<reference evidence="1" key="1">
    <citation type="submission" date="2023-05" db="EMBL/GenBank/DDBJ databases">
        <authorList>
            <consortium name="ELIXIR-Norway"/>
        </authorList>
    </citation>
    <scope>NUCLEOTIDE SEQUENCE</scope>
</reference>
<sequence>MELGRLEGGMCMLAADADVQQLPLMKDKLLGSERIMRAGACLDADCRVLEKGSAGWTLPQWGCSWRTSGLSRSSWFPLHRARMPQLLQHLSRLLAPTPDRSWWLDVFTTAFPGQEPC</sequence>
<proteinExistence type="predicted"/>
<accession>A0AC59ZQB3</accession>
<reference evidence="1" key="2">
    <citation type="submission" date="2025-03" db="EMBL/GenBank/DDBJ databases">
        <authorList>
            <consortium name="ELIXIR-Norway"/>
            <consortium name="Elixir Norway"/>
        </authorList>
    </citation>
    <scope>NUCLEOTIDE SEQUENCE</scope>
</reference>
<dbReference type="Proteomes" id="UP001162501">
    <property type="component" value="Chromosome 32"/>
</dbReference>
<protein>
    <submittedName>
        <fullName evidence="1">Uncharacterized protein</fullName>
    </submittedName>
</protein>
<gene>
    <name evidence="1" type="ORF">MRATA1EN22A_LOCUS21166</name>
</gene>